<dbReference type="STRING" id="1212491.LFA_1370"/>
<dbReference type="PIRSF" id="PIRSF000390">
    <property type="entry name" value="PLP_StrS"/>
    <property type="match status" value="1"/>
</dbReference>
<keyword evidence="7" id="KW-1185">Reference proteome</keyword>
<dbReference type="KEGG" id="lfa:LFA_1370"/>
<evidence type="ECO:0000256" key="1">
    <source>
        <dbReference type="ARBA" id="ARBA00022898"/>
    </source>
</evidence>
<dbReference type="OrthoDB" id="9804264at2"/>
<dbReference type="InterPro" id="IPR015424">
    <property type="entry name" value="PyrdxlP-dep_Trfase"/>
</dbReference>
<keyword evidence="1 4" id="KW-0663">Pyridoxal phosphate</keyword>
<dbReference type="CDD" id="cd00616">
    <property type="entry name" value="AHBA_syn"/>
    <property type="match status" value="1"/>
</dbReference>
<gene>
    <name evidence="6" type="primary">wbpE</name>
    <name evidence="6" type="ORF">LFA_1370</name>
</gene>
<dbReference type="Gene3D" id="3.40.640.10">
    <property type="entry name" value="Type I PLP-dependent aspartate aminotransferase-like (Major domain)"/>
    <property type="match status" value="1"/>
</dbReference>
<dbReference type="SUPFAM" id="SSF53383">
    <property type="entry name" value="PLP-dependent transferases"/>
    <property type="match status" value="1"/>
</dbReference>
<comment type="similarity">
    <text evidence="2 5">Belongs to the DegT/DnrJ/EryC1 family.</text>
</comment>
<dbReference type="Pfam" id="PF01041">
    <property type="entry name" value="DegT_DnrJ_EryC1"/>
    <property type="match status" value="1"/>
</dbReference>
<dbReference type="InterPro" id="IPR015421">
    <property type="entry name" value="PyrdxlP-dep_Trfase_major"/>
</dbReference>
<feature type="active site" description="Proton acceptor" evidence="3">
    <location>
        <position position="184"/>
    </location>
</feature>
<evidence type="ECO:0000256" key="3">
    <source>
        <dbReference type="PIRSR" id="PIRSR000390-1"/>
    </source>
</evidence>
<dbReference type="FunFam" id="3.40.640.10:FF:000089">
    <property type="entry name" value="Aminotransferase, DegT/DnrJ/EryC1/StrS family"/>
    <property type="match status" value="1"/>
</dbReference>
<sequence>MHFIDLKKQYSLIENNILNSIKKVLDHGQYIMGPEIAALEQQLASFVGVKHAIVNASGTDALLMALMALDIQPGDEVITSPFSFFATAEVISLCHAVPVFVDIDPLTYNLDPKHLEAAITKKTKAIIPVGLYGQCAEHDAINAIADQYGIPIIEDAAQSFGATYKGKHSCALSTIGCTSFFPSKPLGGYGDSGACFTNDDDIAQKLIEIRIHGQNARYCHSRIGINGRMDTIQAAILIEKMKLFPEEIQLRQQVAKRYDQMLSSVVKTPHVLPHNTSVYAQYTIEVESRDLFQKAMQTEGIPTAIHYPVAMHQQKALSYLNYKAGDFPHAEKASHHVISLPMHPYLDENEQMKVVSAVKNALIVTRNGEVVL</sequence>
<proteinExistence type="inferred from homology"/>
<evidence type="ECO:0000256" key="4">
    <source>
        <dbReference type="PIRSR" id="PIRSR000390-2"/>
    </source>
</evidence>
<evidence type="ECO:0000313" key="6">
    <source>
        <dbReference type="EMBL" id="CEG56792.1"/>
    </source>
</evidence>
<dbReference type="Gene3D" id="3.90.1150.10">
    <property type="entry name" value="Aspartate Aminotransferase, domain 1"/>
    <property type="match status" value="1"/>
</dbReference>
<feature type="modified residue" description="N6-(pyridoxal phosphate)lysine" evidence="4">
    <location>
        <position position="184"/>
    </location>
</feature>
<dbReference type="PANTHER" id="PTHR30244">
    <property type="entry name" value="TRANSAMINASE"/>
    <property type="match status" value="1"/>
</dbReference>
<dbReference type="GO" id="GO:0030170">
    <property type="term" value="F:pyridoxal phosphate binding"/>
    <property type="evidence" value="ECO:0007669"/>
    <property type="project" value="UniProtKB-ARBA"/>
</dbReference>
<dbReference type="HOGENOM" id="CLU_033332_6_1_6"/>
<dbReference type="RefSeq" id="WP_045095404.1">
    <property type="nucleotide sequence ID" value="NZ_LN614827.1"/>
</dbReference>
<evidence type="ECO:0000313" key="7">
    <source>
        <dbReference type="Proteomes" id="UP000032430"/>
    </source>
</evidence>
<reference evidence="7" key="1">
    <citation type="submission" date="2014-09" db="EMBL/GenBank/DDBJ databases">
        <authorList>
            <person name="Gomez-Valero L."/>
        </authorList>
    </citation>
    <scope>NUCLEOTIDE SEQUENCE [LARGE SCALE GENOMIC DNA]</scope>
    <source>
        <strain evidence="7">ATCC700992</strain>
    </source>
</reference>
<dbReference type="GO" id="GO:0008483">
    <property type="term" value="F:transaminase activity"/>
    <property type="evidence" value="ECO:0007669"/>
    <property type="project" value="UniProtKB-KW"/>
</dbReference>
<dbReference type="EMBL" id="LN614827">
    <property type="protein sequence ID" value="CEG56792.1"/>
    <property type="molecule type" value="Genomic_DNA"/>
</dbReference>
<keyword evidence="6" id="KW-0808">Transferase</keyword>
<dbReference type="AlphaFoldDB" id="A0A098G2T1"/>
<evidence type="ECO:0000256" key="2">
    <source>
        <dbReference type="ARBA" id="ARBA00037999"/>
    </source>
</evidence>
<dbReference type="InterPro" id="IPR015422">
    <property type="entry name" value="PyrdxlP-dep_Trfase_small"/>
</dbReference>
<protein>
    <submittedName>
        <fullName evidence="6">UDP-2-acetamido-2-deoxy-3-oxo-D-glucuronate aminotransferase</fullName>
        <ecNumber evidence="6">2.6.1.98</ecNumber>
    </submittedName>
</protein>
<dbReference type="Proteomes" id="UP000032430">
    <property type="component" value="Chromosome I"/>
</dbReference>
<dbReference type="GO" id="GO:0000271">
    <property type="term" value="P:polysaccharide biosynthetic process"/>
    <property type="evidence" value="ECO:0007669"/>
    <property type="project" value="TreeGrafter"/>
</dbReference>
<dbReference type="InterPro" id="IPR000653">
    <property type="entry name" value="DegT/StrS_aminotransferase"/>
</dbReference>
<dbReference type="EC" id="2.6.1.98" evidence="6"/>
<dbReference type="PANTHER" id="PTHR30244:SF42">
    <property type="entry name" value="UDP-2-ACETAMIDO-2-DEOXY-3-OXO-D-GLUCURONATE AMINOTRANSFERASE"/>
    <property type="match status" value="1"/>
</dbReference>
<evidence type="ECO:0000256" key="5">
    <source>
        <dbReference type="RuleBase" id="RU004508"/>
    </source>
</evidence>
<accession>A0A098G2T1</accession>
<keyword evidence="6" id="KW-0032">Aminotransferase</keyword>
<organism evidence="6 7">
    <name type="scientific">Legionella fallonii LLAP-10</name>
    <dbReference type="NCBI Taxonomy" id="1212491"/>
    <lineage>
        <taxon>Bacteria</taxon>
        <taxon>Pseudomonadati</taxon>
        <taxon>Pseudomonadota</taxon>
        <taxon>Gammaproteobacteria</taxon>
        <taxon>Legionellales</taxon>
        <taxon>Legionellaceae</taxon>
        <taxon>Legionella</taxon>
    </lineage>
</organism>
<name>A0A098G2T1_9GAMM</name>